<accession>A0AAD7WAM2</accession>
<feature type="region of interest" description="Disordered" evidence="1">
    <location>
        <begin position="26"/>
        <end position="98"/>
    </location>
</feature>
<name>A0AAD7WAM2_9TELE</name>
<dbReference type="Proteomes" id="UP001221898">
    <property type="component" value="Unassembled WGS sequence"/>
</dbReference>
<evidence type="ECO:0000256" key="1">
    <source>
        <dbReference type="SAM" id="MobiDB-lite"/>
    </source>
</evidence>
<proteinExistence type="predicted"/>
<feature type="compositionally biased region" description="Polar residues" evidence="1">
    <location>
        <begin position="32"/>
        <end position="43"/>
    </location>
</feature>
<organism evidence="2 3">
    <name type="scientific">Aldrovandia affinis</name>
    <dbReference type="NCBI Taxonomy" id="143900"/>
    <lineage>
        <taxon>Eukaryota</taxon>
        <taxon>Metazoa</taxon>
        <taxon>Chordata</taxon>
        <taxon>Craniata</taxon>
        <taxon>Vertebrata</taxon>
        <taxon>Euteleostomi</taxon>
        <taxon>Actinopterygii</taxon>
        <taxon>Neopterygii</taxon>
        <taxon>Teleostei</taxon>
        <taxon>Notacanthiformes</taxon>
        <taxon>Halosauridae</taxon>
        <taxon>Aldrovandia</taxon>
    </lineage>
</organism>
<comment type="caution">
    <text evidence="2">The sequence shown here is derived from an EMBL/GenBank/DDBJ whole genome shotgun (WGS) entry which is preliminary data.</text>
</comment>
<gene>
    <name evidence="2" type="ORF">AAFF_G00125550</name>
</gene>
<dbReference type="EMBL" id="JAINUG010000188">
    <property type="protein sequence ID" value="KAJ8388994.1"/>
    <property type="molecule type" value="Genomic_DNA"/>
</dbReference>
<sequence length="98" mass="10411">MYPERGAVSVSGTLRVAADVARFQRVHPDESTAVTQRRASQRTGRAPRCHGASLSPAHMSRDRRGSGTKLTHTATAKVPPPLSTRNARGGPGRQGVAQ</sequence>
<protein>
    <submittedName>
        <fullName evidence="2">Uncharacterized protein</fullName>
    </submittedName>
</protein>
<evidence type="ECO:0000313" key="2">
    <source>
        <dbReference type="EMBL" id="KAJ8388994.1"/>
    </source>
</evidence>
<feature type="compositionally biased region" description="Gly residues" evidence="1">
    <location>
        <begin position="89"/>
        <end position="98"/>
    </location>
</feature>
<dbReference type="AlphaFoldDB" id="A0AAD7WAM2"/>
<evidence type="ECO:0000313" key="3">
    <source>
        <dbReference type="Proteomes" id="UP001221898"/>
    </source>
</evidence>
<reference evidence="2" key="1">
    <citation type="journal article" date="2023" name="Science">
        <title>Genome structures resolve the early diversification of teleost fishes.</title>
        <authorList>
            <person name="Parey E."/>
            <person name="Louis A."/>
            <person name="Montfort J."/>
            <person name="Bouchez O."/>
            <person name="Roques C."/>
            <person name="Iampietro C."/>
            <person name="Lluch J."/>
            <person name="Castinel A."/>
            <person name="Donnadieu C."/>
            <person name="Desvignes T."/>
            <person name="Floi Bucao C."/>
            <person name="Jouanno E."/>
            <person name="Wen M."/>
            <person name="Mejri S."/>
            <person name="Dirks R."/>
            <person name="Jansen H."/>
            <person name="Henkel C."/>
            <person name="Chen W.J."/>
            <person name="Zahm M."/>
            <person name="Cabau C."/>
            <person name="Klopp C."/>
            <person name="Thompson A.W."/>
            <person name="Robinson-Rechavi M."/>
            <person name="Braasch I."/>
            <person name="Lecointre G."/>
            <person name="Bobe J."/>
            <person name="Postlethwait J.H."/>
            <person name="Berthelot C."/>
            <person name="Roest Crollius H."/>
            <person name="Guiguen Y."/>
        </authorList>
    </citation>
    <scope>NUCLEOTIDE SEQUENCE</scope>
    <source>
        <strain evidence="2">NC1722</strain>
    </source>
</reference>
<keyword evidence="3" id="KW-1185">Reference proteome</keyword>